<feature type="domain" description="Cytochrome c" evidence="6">
    <location>
        <begin position="1"/>
        <end position="94"/>
    </location>
</feature>
<evidence type="ECO:0000259" key="6">
    <source>
        <dbReference type="PROSITE" id="PS51007"/>
    </source>
</evidence>
<keyword evidence="3" id="KW-0479">Metal-binding</keyword>
<accession>A0A1J5PH98</accession>
<dbReference type="PROSITE" id="PS51007">
    <property type="entry name" value="CYTC"/>
    <property type="match status" value="1"/>
</dbReference>
<gene>
    <name evidence="7" type="ORF">GALL_512490</name>
</gene>
<proteinExistence type="predicted"/>
<evidence type="ECO:0000256" key="2">
    <source>
        <dbReference type="ARBA" id="ARBA00022617"/>
    </source>
</evidence>
<dbReference type="PRINTS" id="PR00604">
    <property type="entry name" value="CYTCHRMECIAB"/>
</dbReference>
<comment type="caution">
    <text evidence="7">The sequence shown here is derived from an EMBL/GenBank/DDBJ whole genome shotgun (WGS) entry which is preliminary data.</text>
</comment>
<dbReference type="Gene3D" id="1.10.760.10">
    <property type="entry name" value="Cytochrome c-like domain"/>
    <property type="match status" value="1"/>
</dbReference>
<dbReference type="InterPro" id="IPR002327">
    <property type="entry name" value="Cyt_c_1A/1B"/>
</dbReference>
<keyword evidence="5" id="KW-0408">Iron</keyword>
<dbReference type="GO" id="GO:0046872">
    <property type="term" value="F:metal ion binding"/>
    <property type="evidence" value="ECO:0007669"/>
    <property type="project" value="UniProtKB-KW"/>
</dbReference>
<evidence type="ECO:0000313" key="7">
    <source>
        <dbReference type="EMBL" id="OIQ67175.1"/>
    </source>
</evidence>
<dbReference type="Pfam" id="PF00034">
    <property type="entry name" value="Cytochrom_C"/>
    <property type="match status" value="1"/>
</dbReference>
<dbReference type="EMBL" id="MLJW01006097">
    <property type="protein sequence ID" value="OIQ67175.1"/>
    <property type="molecule type" value="Genomic_DNA"/>
</dbReference>
<keyword evidence="4" id="KW-0249">Electron transport</keyword>
<dbReference type="GO" id="GO:0020037">
    <property type="term" value="F:heme binding"/>
    <property type="evidence" value="ECO:0007669"/>
    <property type="project" value="InterPro"/>
</dbReference>
<dbReference type="GO" id="GO:0009055">
    <property type="term" value="F:electron transfer activity"/>
    <property type="evidence" value="ECO:0007669"/>
    <property type="project" value="InterPro"/>
</dbReference>
<sequence>MGKQAFAACAPCHAPDQNGVGPKIGGVLNRPAGSVEGFRYSRAMRNSKIVWDEKSLDAYLTEPQKLVPGNLMPFSGIAESQKRSDLIAYLGTLK</sequence>
<evidence type="ECO:0000256" key="4">
    <source>
        <dbReference type="ARBA" id="ARBA00022982"/>
    </source>
</evidence>
<keyword evidence="2" id="KW-0349">Heme</keyword>
<keyword evidence="1" id="KW-0813">Transport</keyword>
<name>A0A1J5PH98_9ZZZZ</name>
<protein>
    <submittedName>
        <fullName evidence="7">Cytochrome c2</fullName>
    </submittedName>
</protein>
<evidence type="ECO:0000256" key="3">
    <source>
        <dbReference type="ARBA" id="ARBA00022723"/>
    </source>
</evidence>
<dbReference type="PANTHER" id="PTHR11961">
    <property type="entry name" value="CYTOCHROME C"/>
    <property type="match status" value="1"/>
</dbReference>
<dbReference type="InterPro" id="IPR036909">
    <property type="entry name" value="Cyt_c-like_dom_sf"/>
</dbReference>
<evidence type="ECO:0000256" key="5">
    <source>
        <dbReference type="ARBA" id="ARBA00023004"/>
    </source>
</evidence>
<dbReference type="InterPro" id="IPR009056">
    <property type="entry name" value="Cyt_c-like_dom"/>
</dbReference>
<dbReference type="SUPFAM" id="SSF46626">
    <property type="entry name" value="Cytochrome c"/>
    <property type="match status" value="1"/>
</dbReference>
<reference evidence="7" key="1">
    <citation type="submission" date="2016-10" db="EMBL/GenBank/DDBJ databases">
        <title>Sequence of Gallionella enrichment culture.</title>
        <authorList>
            <person name="Poehlein A."/>
            <person name="Muehling M."/>
            <person name="Daniel R."/>
        </authorList>
    </citation>
    <scope>NUCLEOTIDE SEQUENCE</scope>
</reference>
<organism evidence="7">
    <name type="scientific">mine drainage metagenome</name>
    <dbReference type="NCBI Taxonomy" id="410659"/>
    <lineage>
        <taxon>unclassified sequences</taxon>
        <taxon>metagenomes</taxon>
        <taxon>ecological metagenomes</taxon>
    </lineage>
</organism>
<evidence type="ECO:0000256" key="1">
    <source>
        <dbReference type="ARBA" id="ARBA00022448"/>
    </source>
</evidence>
<dbReference type="AlphaFoldDB" id="A0A1J5PH98"/>